<protein>
    <submittedName>
        <fullName evidence="2">Uncharacterized protein</fullName>
    </submittedName>
</protein>
<organism evidence="2 3">
    <name type="scientific">Quadrisphaera setariae</name>
    <dbReference type="NCBI Taxonomy" id="2593304"/>
    <lineage>
        <taxon>Bacteria</taxon>
        <taxon>Bacillati</taxon>
        <taxon>Actinomycetota</taxon>
        <taxon>Actinomycetes</taxon>
        <taxon>Kineosporiales</taxon>
        <taxon>Kineosporiaceae</taxon>
        <taxon>Quadrisphaera</taxon>
    </lineage>
</organism>
<proteinExistence type="predicted"/>
<feature type="chain" id="PRO_5039247340" evidence="1">
    <location>
        <begin position="17"/>
        <end position="79"/>
    </location>
</feature>
<evidence type="ECO:0000313" key="3">
    <source>
        <dbReference type="Proteomes" id="UP000321234"/>
    </source>
</evidence>
<gene>
    <name evidence="2" type="ORF">FMM08_12815</name>
</gene>
<accession>A0A5C8ZET7</accession>
<keyword evidence="3" id="KW-1185">Reference proteome</keyword>
<sequence>MLLRAVVVLLVSGVLASGLLRACAPAPDALPDPVVVRTTTMPGGPQPAAPCASLRVPVGVLAPQPGEGLRLLVVEVAAS</sequence>
<dbReference type="AlphaFoldDB" id="A0A5C8ZET7"/>
<dbReference type="EMBL" id="VKAC01000007">
    <property type="protein sequence ID" value="TXR55713.1"/>
    <property type="molecule type" value="Genomic_DNA"/>
</dbReference>
<comment type="caution">
    <text evidence="2">The sequence shown here is derived from an EMBL/GenBank/DDBJ whole genome shotgun (WGS) entry which is preliminary data.</text>
</comment>
<evidence type="ECO:0000313" key="2">
    <source>
        <dbReference type="EMBL" id="TXR55713.1"/>
    </source>
</evidence>
<evidence type="ECO:0000256" key="1">
    <source>
        <dbReference type="SAM" id="SignalP"/>
    </source>
</evidence>
<feature type="signal peptide" evidence="1">
    <location>
        <begin position="1"/>
        <end position="16"/>
    </location>
</feature>
<reference evidence="2 3" key="1">
    <citation type="submission" date="2019-07" db="EMBL/GenBank/DDBJ databases">
        <title>Quadrisphaera sp. strain DD2A genome sequencing and assembly.</title>
        <authorList>
            <person name="Kim I."/>
        </authorList>
    </citation>
    <scope>NUCLEOTIDE SEQUENCE [LARGE SCALE GENOMIC DNA]</scope>
    <source>
        <strain evidence="2 3">DD2A</strain>
    </source>
</reference>
<dbReference type="RefSeq" id="WP_147926769.1">
    <property type="nucleotide sequence ID" value="NZ_VKAC01000007.1"/>
</dbReference>
<dbReference type="Proteomes" id="UP000321234">
    <property type="component" value="Unassembled WGS sequence"/>
</dbReference>
<keyword evidence="1" id="KW-0732">Signal</keyword>
<name>A0A5C8ZET7_9ACTN</name>